<dbReference type="AlphaFoldDB" id="A0A1N6JXJ1"/>
<dbReference type="STRING" id="536979.SAMN04488055_4611"/>
<dbReference type="InterPro" id="IPR033932">
    <property type="entry name" value="YtcJ-like"/>
</dbReference>
<dbReference type="PANTHER" id="PTHR22642">
    <property type="entry name" value="IMIDAZOLONEPROPIONASE"/>
    <property type="match status" value="1"/>
</dbReference>
<dbReference type="SUPFAM" id="SSF51556">
    <property type="entry name" value="Metallo-dependent hydrolases"/>
    <property type="match status" value="1"/>
</dbReference>
<dbReference type="Gene3D" id="3.20.20.140">
    <property type="entry name" value="Metal-dependent hydrolases"/>
    <property type="match status" value="1"/>
</dbReference>
<feature type="domain" description="Amidohydrolase 3" evidence="1">
    <location>
        <begin position="72"/>
        <end position="540"/>
    </location>
</feature>
<organism evidence="2 3">
    <name type="scientific">Chitinophaga niabensis</name>
    <dbReference type="NCBI Taxonomy" id="536979"/>
    <lineage>
        <taxon>Bacteria</taxon>
        <taxon>Pseudomonadati</taxon>
        <taxon>Bacteroidota</taxon>
        <taxon>Chitinophagia</taxon>
        <taxon>Chitinophagales</taxon>
        <taxon>Chitinophagaceae</taxon>
        <taxon>Chitinophaga</taxon>
    </lineage>
</organism>
<dbReference type="InterPro" id="IPR032466">
    <property type="entry name" value="Metal_Hydrolase"/>
</dbReference>
<keyword evidence="3" id="KW-1185">Reference proteome</keyword>
<proteinExistence type="predicted"/>
<dbReference type="Gene3D" id="2.30.40.10">
    <property type="entry name" value="Urease, subunit C, domain 1"/>
    <property type="match status" value="1"/>
</dbReference>
<accession>A0A1N6JXJ1</accession>
<dbReference type="CDD" id="cd01300">
    <property type="entry name" value="YtcJ_like"/>
    <property type="match status" value="1"/>
</dbReference>
<dbReference type="RefSeq" id="WP_074241930.1">
    <property type="nucleotide sequence ID" value="NZ_FSRA01000002.1"/>
</dbReference>
<protein>
    <recommendedName>
        <fullName evidence="1">Amidohydrolase 3 domain-containing protein</fullName>
    </recommendedName>
</protein>
<dbReference type="GO" id="GO:0016810">
    <property type="term" value="F:hydrolase activity, acting on carbon-nitrogen (but not peptide) bonds"/>
    <property type="evidence" value="ECO:0007669"/>
    <property type="project" value="InterPro"/>
</dbReference>
<dbReference type="SUPFAM" id="SSF51338">
    <property type="entry name" value="Composite domain of metallo-dependent hydrolases"/>
    <property type="match status" value="1"/>
</dbReference>
<name>A0A1N6JXJ1_9BACT</name>
<dbReference type="OrthoDB" id="9767366at2"/>
<evidence type="ECO:0000313" key="2">
    <source>
        <dbReference type="EMBL" id="SIO48847.1"/>
    </source>
</evidence>
<gene>
    <name evidence="2" type="ORF">SAMN04488055_4611</name>
</gene>
<dbReference type="InterPro" id="IPR013108">
    <property type="entry name" value="Amidohydro_3"/>
</dbReference>
<dbReference type="PROSITE" id="PS51257">
    <property type="entry name" value="PROKAR_LIPOPROTEIN"/>
    <property type="match status" value="1"/>
</dbReference>
<evidence type="ECO:0000259" key="1">
    <source>
        <dbReference type="Pfam" id="PF07969"/>
    </source>
</evidence>
<dbReference type="Pfam" id="PF07969">
    <property type="entry name" value="Amidohydro_3"/>
    <property type="match status" value="1"/>
</dbReference>
<dbReference type="Proteomes" id="UP000185003">
    <property type="component" value="Unassembled WGS sequence"/>
</dbReference>
<dbReference type="PANTHER" id="PTHR22642:SF2">
    <property type="entry name" value="PROTEIN LONG AFTER FAR-RED 3"/>
    <property type="match status" value="1"/>
</dbReference>
<reference evidence="2 3" key="1">
    <citation type="submission" date="2016-11" db="EMBL/GenBank/DDBJ databases">
        <authorList>
            <person name="Jaros S."/>
            <person name="Januszkiewicz K."/>
            <person name="Wedrychowicz H."/>
        </authorList>
    </citation>
    <scope>NUCLEOTIDE SEQUENCE [LARGE SCALE GENOMIC DNA]</scope>
    <source>
        <strain evidence="2 3">DSM 24787</strain>
    </source>
</reference>
<evidence type="ECO:0000313" key="3">
    <source>
        <dbReference type="Proteomes" id="UP000185003"/>
    </source>
</evidence>
<dbReference type="Gene3D" id="3.10.310.70">
    <property type="match status" value="1"/>
</dbReference>
<sequence>MKQVIYAATLFIFFTACGQQKEKADLIIHHGVIYTADSLFSVVEAMAIKGGKILARGTNEFILGQYDTDSSIDIKGAAVYPGFNDAHAHFAGYGQSLRQVDLVGTQSWDEVIERVKAFASTNKTAWIEGRGWDQNDWALKTFPNKSRLDSLFPTTPVLLERIDGHAAIANRAALDVAGVKAGQRLTGGTVETIQGKLTGILIDNAIGLVGSKIPAASKEEFTLRLVAAQEKCIAAGLTSITDCGLSVADVERIGKLYEEGKLQLRLNIMLSDQDDNINWLLKKGPFIKERYQVRSIKFYGDGALGSRGACLLHDYADKPGWKGFLLKDAKYFAYRAEQLANTDIQMCTHAIGDSANREVLKIYAAALKGKNTKRWRIEHAQVLDSADFHWFGDYNIVPSVQPTHATSDMYWAGERLGDKRLHYAYAFEDLLKQNGWIPLGTDFPVEDISPLRTFYAAVARKDSKGFPAGGFQKENALTREEALKGMTIWAARASFEEHQKGSLEPGKVADFVITSQDLMKVPEEKILSTQIIATYIYGKALHQL</sequence>
<dbReference type="EMBL" id="FSRA01000002">
    <property type="protein sequence ID" value="SIO48847.1"/>
    <property type="molecule type" value="Genomic_DNA"/>
</dbReference>
<dbReference type="InterPro" id="IPR011059">
    <property type="entry name" value="Metal-dep_hydrolase_composite"/>
</dbReference>